<dbReference type="Gene3D" id="3.10.180.10">
    <property type="entry name" value="2,3-Dihydroxybiphenyl 1,2-Dioxygenase, domain 1"/>
    <property type="match status" value="1"/>
</dbReference>
<accession>A0ABU0IVG5</accession>
<proteinExistence type="predicted"/>
<dbReference type="EMBL" id="JAUSVS010000005">
    <property type="protein sequence ID" value="MDQ0464942.1"/>
    <property type="molecule type" value="Genomic_DNA"/>
</dbReference>
<reference evidence="2 3" key="1">
    <citation type="submission" date="2023-07" db="EMBL/GenBank/DDBJ databases">
        <title>Genomic Encyclopedia of Type Strains, Phase IV (KMG-IV): sequencing the most valuable type-strain genomes for metagenomic binning, comparative biology and taxonomic classification.</title>
        <authorList>
            <person name="Goeker M."/>
        </authorList>
    </citation>
    <scope>NUCLEOTIDE SEQUENCE [LARGE SCALE GENOMIC DNA]</scope>
    <source>
        <strain evidence="2 3">DSM 18695</strain>
    </source>
</reference>
<dbReference type="RefSeq" id="WP_307349965.1">
    <property type="nucleotide sequence ID" value="NZ_JAUSVS010000005.1"/>
</dbReference>
<keyword evidence="3" id="KW-1185">Reference proteome</keyword>
<feature type="domain" description="PhnB-like" evidence="1">
    <location>
        <begin position="3"/>
        <end position="117"/>
    </location>
</feature>
<sequence>MPQIHTCLWFDTQALEAAQFYCSVFPNSKILTTLHYDENAPGKAGSVLLVEFELDGRKVSGLNGGPEFPQTEAVSFVVECDGQGQVDRYWDALQAGGGKESQCGWLKDRYGVSWQIVPRRLMELHQDPDPARRRRVMAAMMQMVKLDVADLEAAAEG</sequence>
<dbReference type="Proteomes" id="UP001228905">
    <property type="component" value="Unassembled WGS sequence"/>
</dbReference>
<dbReference type="InterPro" id="IPR009725">
    <property type="entry name" value="3_dmu_93_MTrfase"/>
</dbReference>
<dbReference type="SUPFAM" id="SSF54593">
    <property type="entry name" value="Glyoxalase/Bleomycin resistance protein/Dihydroxybiphenyl dioxygenase"/>
    <property type="match status" value="1"/>
</dbReference>
<name>A0ABU0IVG5_9CAUL</name>
<comment type="caution">
    <text evidence="2">The sequence shown here is derived from an EMBL/GenBank/DDBJ whole genome shotgun (WGS) entry which is preliminary data.</text>
</comment>
<dbReference type="PANTHER" id="PTHR33990:SF2">
    <property type="entry name" value="PHNB-LIKE DOMAIN-CONTAINING PROTEIN"/>
    <property type="match status" value="1"/>
</dbReference>
<gene>
    <name evidence="2" type="ORF">QO010_002726</name>
</gene>
<organism evidence="2 3">
    <name type="scientific">Caulobacter ginsengisoli</name>
    <dbReference type="NCBI Taxonomy" id="400775"/>
    <lineage>
        <taxon>Bacteria</taxon>
        <taxon>Pseudomonadati</taxon>
        <taxon>Pseudomonadota</taxon>
        <taxon>Alphaproteobacteria</taxon>
        <taxon>Caulobacterales</taxon>
        <taxon>Caulobacteraceae</taxon>
        <taxon>Caulobacter</taxon>
    </lineage>
</organism>
<dbReference type="InterPro" id="IPR028973">
    <property type="entry name" value="PhnB-like"/>
</dbReference>
<dbReference type="CDD" id="cd06588">
    <property type="entry name" value="PhnB_like"/>
    <property type="match status" value="1"/>
</dbReference>
<dbReference type="PIRSF" id="PIRSF021700">
    <property type="entry name" value="3_dmu_93_MTrfase"/>
    <property type="match status" value="1"/>
</dbReference>
<protein>
    <submittedName>
        <fullName evidence="2">3-demethylubiquinone-9 3-methyltransferase (Glyoxalase superfamily)</fullName>
    </submittedName>
</protein>
<evidence type="ECO:0000313" key="3">
    <source>
        <dbReference type="Proteomes" id="UP001228905"/>
    </source>
</evidence>
<evidence type="ECO:0000259" key="1">
    <source>
        <dbReference type="Pfam" id="PF06983"/>
    </source>
</evidence>
<dbReference type="PANTHER" id="PTHR33990">
    <property type="entry name" value="PROTEIN YJDN-RELATED"/>
    <property type="match status" value="1"/>
</dbReference>
<dbReference type="Pfam" id="PF06983">
    <property type="entry name" value="3-dmu-9_3-mt"/>
    <property type="match status" value="1"/>
</dbReference>
<evidence type="ECO:0000313" key="2">
    <source>
        <dbReference type="EMBL" id="MDQ0464942.1"/>
    </source>
</evidence>
<dbReference type="InterPro" id="IPR029068">
    <property type="entry name" value="Glyas_Bleomycin-R_OHBP_Dase"/>
</dbReference>